<dbReference type="OrthoDB" id="8819324at2"/>
<reference evidence="1" key="1">
    <citation type="submission" date="2011-02" db="EMBL/GenBank/DDBJ databases">
        <title>Complete sequence of Acidovorax avenae subsp. avenae ATCC 19860.</title>
        <authorList>
            <consortium name="US DOE Joint Genome Institute"/>
            <person name="Lucas S."/>
            <person name="Copeland A."/>
            <person name="Lapidus A."/>
            <person name="Cheng J.-F."/>
            <person name="Goodwin L."/>
            <person name="Pitluck S."/>
            <person name="Chertkov O."/>
            <person name="Held B."/>
            <person name="Detter J.C."/>
            <person name="Han C."/>
            <person name="Tapia R."/>
            <person name="Land M."/>
            <person name="Hauser L."/>
            <person name="Kyrpides N."/>
            <person name="Ivanova N."/>
            <person name="Ovchinnikova G."/>
            <person name="Pagani I."/>
            <person name="Gordon S."/>
            <person name="Woyke T."/>
        </authorList>
    </citation>
    <scope>NUCLEOTIDE SEQUENCE</scope>
    <source>
        <strain evidence="1">ATCC 19860</strain>
    </source>
</reference>
<dbReference type="Proteomes" id="UP000002482">
    <property type="component" value="Chromosome"/>
</dbReference>
<sequence>MPSRFDPLPDMLLRNLGRYSRQEPLHRALLSLQPPVSNLRQSHGTDPYHVSVESLGVDLMMQCMAPDLPDHEQLWGLHALTFHTPLSRPAKPWKGEWPRGLDIATATSSDVVALLAEKDDEAALALPAMACFLVPGFDGQTWAVQCSFDGPAKTLKTMSLVRTGDWVGASWLPVFDLQKVLARGH</sequence>
<protein>
    <submittedName>
        <fullName evidence="1">Uncharacterized protein</fullName>
    </submittedName>
</protein>
<dbReference type="EMBL" id="CP002521">
    <property type="protein sequence ID" value="ADX47262.1"/>
    <property type="molecule type" value="Genomic_DNA"/>
</dbReference>
<dbReference type="AlphaFoldDB" id="F0QA02"/>
<name>F0QA02_PARA1</name>
<gene>
    <name evidence="1" type="ordered locus">Acav_3360</name>
</gene>
<proteinExistence type="predicted"/>
<evidence type="ECO:0000313" key="2">
    <source>
        <dbReference type="Proteomes" id="UP000002482"/>
    </source>
</evidence>
<dbReference type="HOGENOM" id="CLU_1545112_0_0_4"/>
<keyword evidence="2" id="KW-1185">Reference proteome</keyword>
<dbReference type="KEGG" id="aaa:Acav_3360"/>
<evidence type="ECO:0000313" key="1">
    <source>
        <dbReference type="EMBL" id="ADX47262.1"/>
    </source>
</evidence>
<accession>F0QA02</accession>
<organism evidence="1 2">
    <name type="scientific">Paracidovorax avenae (strain ATCC 19860 / DSM 7227 / CCUG 15838 / JCM 20985 / LMG 2117 / NCPPB 1011)</name>
    <name type="common">Acidovorax avenae</name>
    <dbReference type="NCBI Taxonomy" id="643561"/>
    <lineage>
        <taxon>Bacteria</taxon>
        <taxon>Pseudomonadati</taxon>
        <taxon>Pseudomonadota</taxon>
        <taxon>Betaproteobacteria</taxon>
        <taxon>Burkholderiales</taxon>
        <taxon>Comamonadaceae</taxon>
        <taxon>Paracidovorax</taxon>
    </lineage>
</organism>